<evidence type="ECO:0000313" key="2">
    <source>
        <dbReference type="Proteomes" id="UP000234530"/>
    </source>
</evidence>
<reference evidence="1 2" key="1">
    <citation type="journal article" date="2013" name="Antonie Van Leeuwenhoek">
        <title>Paracoccus zhejiangensis sp. nov., isolated from activated sludge in wastewater-treatment system.</title>
        <authorList>
            <person name="Wu Z.G."/>
            <person name="Zhang D.F."/>
            <person name="Liu Y.L."/>
            <person name="Wang F."/>
            <person name="Jiang X."/>
            <person name="Li C."/>
            <person name="Li S.P."/>
            <person name="Hong Q."/>
            <person name="Li W.J."/>
        </authorList>
    </citation>
    <scope>NUCLEOTIDE SEQUENCE [LARGE SCALE GENOMIC DNA]</scope>
    <source>
        <strain evidence="1 2">J6</strain>
    </source>
</reference>
<gene>
    <name evidence="1" type="ORF">CX676_06835</name>
</gene>
<dbReference type="KEGG" id="pzh:CX676_06835"/>
<organism evidence="1 2">
    <name type="scientific">Paracoccus zhejiangensis</name>
    <dbReference type="NCBI Taxonomy" id="1077935"/>
    <lineage>
        <taxon>Bacteria</taxon>
        <taxon>Pseudomonadati</taxon>
        <taxon>Pseudomonadota</taxon>
        <taxon>Alphaproteobacteria</taxon>
        <taxon>Rhodobacterales</taxon>
        <taxon>Paracoccaceae</taxon>
        <taxon>Paracoccus</taxon>
    </lineage>
</organism>
<proteinExistence type="predicted"/>
<dbReference type="Pfam" id="PF08811">
    <property type="entry name" value="DUF1800"/>
    <property type="match status" value="1"/>
</dbReference>
<dbReference type="RefSeq" id="WP_101751950.1">
    <property type="nucleotide sequence ID" value="NZ_CP025430.1"/>
</dbReference>
<keyword evidence="2" id="KW-1185">Reference proteome</keyword>
<dbReference type="InterPro" id="IPR014917">
    <property type="entry name" value="DUF1800"/>
</dbReference>
<dbReference type="EMBL" id="CP025430">
    <property type="protein sequence ID" value="AUH63909.1"/>
    <property type="molecule type" value="Genomic_DNA"/>
</dbReference>
<dbReference type="Proteomes" id="UP000234530">
    <property type="component" value="Chromosome"/>
</dbReference>
<evidence type="ECO:0000313" key="1">
    <source>
        <dbReference type="EMBL" id="AUH63909.1"/>
    </source>
</evidence>
<accession>A0A2H5EX85</accession>
<dbReference type="AlphaFoldDB" id="A0A2H5EX85"/>
<dbReference type="OrthoDB" id="9772295at2"/>
<protein>
    <submittedName>
        <fullName evidence="1">DUF1800 domain-containing protein</fullName>
    </submittedName>
</protein>
<name>A0A2H5EX85_9RHOB</name>
<sequence>MSVSFPELAAIRLGYGLSPLMPPPATPGEVLDSVAAAAPGPEAVTLEQAREVIGRHLALGRNRMDSGSEGQAEFRALNRELALMPMVELRQRLARAVDAPAGFGERLVQFWSDHFTTRSNATNTHHLRLAFIDEAIRPHLGGRFEAMLIAANTHPMMLRYLDQGRSIGPNSRAARNNPNRRMGLNENLARETIELHTLGVDAGYDQDDVRQLAELLTGLVFRPKTDELFLKNWAEPGAETVLGRSYGGDGPARIEDIHAVLTDLARHPDTARHLARKLAVHFVADEPSPALVDELAATWGESGGDLSQVYAVLVGHPDLAAQFRQKVRQPFDYLASTLRALGVSGQAILAIEPRRIRNDFGAALTRMGQPWYQPVGPDGWAEPAADWITPQGLAARIEFSLKQPSRLVETLPDPRDFLHTALGSTAGEALNWAVPKAESAREGVAMVLASNDFNRR</sequence>